<geneLocation type="plasmid" evidence="1 2">
    <name>unnamed1</name>
</geneLocation>
<name>A0A7T3E700_SPHPI</name>
<dbReference type="AlphaFoldDB" id="A0A7T3E700"/>
<dbReference type="Proteomes" id="UP000594836">
    <property type="component" value="Plasmid unnamed1"/>
</dbReference>
<evidence type="ECO:0000313" key="2">
    <source>
        <dbReference type="Proteomes" id="UP000594836"/>
    </source>
</evidence>
<reference evidence="1 2" key="1">
    <citation type="submission" date="2020-12" db="EMBL/GenBank/DDBJ databases">
        <title>FDA dAtabase for Regulatory Grade micrObial Sequences (FDA-ARGOS): Supporting development and validation of Infectious Disease Dx tests.</title>
        <authorList>
            <person name="Sproer C."/>
            <person name="Gronow S."/>
            <person name="Severitt S."/>
            <person name="Schroder I."/>
            <person name="Tallon L."/>
            <person name="Sadzewicz L."/>
            <person name="Zhao X."/>
            <person name="Boylan J."/>
            <person name="Ott S."/>
            <person name="Bowen H."/>
            <person name="Vavikolanu K."/>
            <person name="Mehta A."/>
            <person name="Aluvathingal J."/>
            <person name="Nadendla S."/>
            <person name="Lowell S."/>
            <person name="Myers T."/>
            <person name="Yan Y."/>
            <person name="Sichtig H."/>
        </authorList>
    </citation>
    <scope>NUCLEOTIDE SEQUENCE [LARGE SCALE GENOMIC DNA]</scope>
    <source>
        <strain evidence="1 2">FDAARGOS_881</strain>
        <plasmid evidence="1 2">unnamed1</plasmid>
    </source>
</reference>
<sequence length="149" mass="16459">MDWNKDHVRETMLSLETAALHGARENYLDYVSTARLDRSEPIENDEQAQAEVASDLAEALDDTLHDYADKLDKLRTIDFGPKSAVAEGALVKLSGRYFVIAVSTSKFVCHGQELMGISTMAPIYEAIEGARPGETVKFKGRNLLVEEVA</sequence>
<organism evidence="1 2">
    <name type="scientific">Sphingomonas paucimobilis</name>
    <name type="common">Pseudomonas paucimobilis</name>
    <dbReference type="NCBI Taxonomy" id="13689"/>
    <lineage>
        <taxon>Bacteria</taxon>
        <taxon>Pseudomonadati</taxon>
        <taxon>Pseudomonadota</taxon>
        <taxon>Alphaproteobacteria</taxon>
        <taxon>Sphingomonadales</taxon>
        <taxon>Sphingomonadaceae</taxon>
        <taxon>Sphingomonas</taxon>
    </lineage>
</organism>
<keyword evidence="1" id="KW-0614">Plasmid</keyword>
<protein>
    <recommendedName>
        <fullName evidence="3">Transcription elongation factor</fullName>
    </recommendedName>
</protein>
<proteinExistence type="predicted"/>
<dbReference type="EMBL" id="CP065714">
    <property type="protein sequence ID" value="QPT11202.1"/>
    <property type="molecule type" value="Genomic_DNA"/>
</dbReference>
<dbReference type="RefSeq" id="WP_197939354.1">
    <property type="nucleotide sequence ID" value="NZ_CP065714.1"/>
</dbReference>
<evidence type="ECO:0000313" key="1">
    <source>
        <dbReference type="EMBL" id="QPT11202.1"/>
    </source>
</evidence>
<accession>A0A7T3E700</accession>
<gene>
    <name evidence="1" type="ORF">I6G38_20060</name>
</gene>
<evidence type="ECO:0008006" key="3">
    <source>
        <dbReference type="Google" id="ProtNLM"/>
    </source>
</evidence>